<protein>
    <submittedName>
        <fullName evidence="2">Uncharacterized protein</fullName>
    </submittedName>
</protein>
<dbReference type="AlphaFoldDB" id="C4JJE9"/>
<feature type="compositionally biased region" description="Basic and acidic residues" evidence="1">
    <location>
        <begin position="1"/>
        <end position="10"/>
    </location>
</feature>
<dbReference type="GeneID" id="8443809"/>
<evidence type="ECO:0000256" key="1">
    <source>
        <dbReference type="SAM" id="MobiDB-lite"/>
    </source>
</evidence>
<dbReference type="RefSeq" id="XP_002542240.1">
    <property type="nucleotide sequence ID" value="XM_002542194.1"/>
</dbReference>
<dbReference type="VEuPathDB" id="FungiDB:UREG_01756"/>
<gene>
    <name evidence="2" type="ORF">UREG_01756</name>
</gene>
<accession>C4JJE9</accession>
<reference evidence="3" key="1">
    <citation type="journal article" date="2009" name="Genome Res.">
        <title>Comparative genomic analyses of the human fungal pathogens Coccidioides and their relatives.</title>
        <authorList>
            <person name="Sharpton T.J."/>
            <person name="Stajich J.E."/>
            <person name="Rounsley S.D."/>
            <person name="Gardner M.J."/>
            <person name="Wortman J.R."/>
            <person name="Jordar V.S."/>
            <person name="Maiti R."/>
            <person name="Kodira C.D."/>
            <person name="Neafsey D.E."/>
            <person name="Zeng Q."/>
            <person name="Hung C.-Y."/>
            <person name="McMahan C."/>
            <person name="Muszewska A."/>
            <person name="Grynberg M."/>
            <person name="Mandel M.A."/>
            <person name="Kellner E.M."/>
            <person name="Barker B.M."/>
            <person name="Galgiani J.N."/>
            <person name="Orbach M.J."/>
            <person name="Kirkland T.N."/>
            <person name="Cole G.T."/>
            <person name="Henn M.R."/>
            <person name="Birren B.W."/>
            <person name="Taylor J.W."/>
        </authorList>
    </citation>
    <scope>NUCLEOTIDE SEQUENCE [LARGE SCALE GENOMIC DNA]</scope>
    <source>
        <strain evidence="3">UAMH 1704</strain>
    </source>
</reference>
<sequence>MSSPRKREAQESSGKQQDREDWESYVNLDGSDSADDSDQMAAVEEQEKAQVSAPAPSPIQRRPTKKQRRGKNSPEPDYSAMVQGQMAGIHRTGQACDRCKPLSRPVY</sequence>
<dbReference type="HOGENOM" id="CLU_2211917_0_0_1"/>
<proteinExistence type="predicted"/>
<keyword evidence="3" id="KW-1185">Reference proteome</keyword>
<evidence type="ECO:0000313" key="2">
    <source>
        <dbReference type="EMBL" id="EEP76907.1"/>
    </source>
</evidence>
<dbReference type="Proteomes" id="UP000002058">
    <property type="component" value="Unassembled WGS sequence"/>
</dbReference>
<name>C4JJE9_UNCRE</name>
<dbReference type="EMBL" id="CH476615">
    <property type="protein sequence ID" value="EEP76907.1"/>
    <property type="molecule type" value="Genomic_DNA"/>
</dbReference>
<dbReference type="KEGG" id="ure:UREG_01756"/>
<dbReference type="STRING" id="336963.C4JJE9"/>
<dbReference type="eggNOG" id="ENOG502RNW3">
    <property type="taxonomic scope" value="Eukaryota"/>
</dbReference>
<organism evidence="2 3">
    <name type="scientific">Uncinocarpus reesii (strain UAMH 1704)</name>
    <dbReference type="NCBI Taxonomy" id="336963"/>
    <lineage>
        <taxon>Eukaryota</taxon>
        <taxon>Fungi</taxon>
        <taxon>Dikarya</taxon>
        <taxon>Ascomycota</taxon>
        <taxon>Pezizomycotina</taxon>
        <taxon>Eurotiomycetes</taxon>
        <taxon>Eurotiomycetidae</taxon>
        <taxon>Onygenales</taxon>
        <taxon>Onygenaceae</taxon>
        <taxon>Uncinocarpus</taxon>
    </lineage>
</organism>
<feature type="region of interest" description="Disordered" evidence="1">
    <location>
        <begin position="1"/>
        <end position="107"/>
    </location>
</feature>
<evidence type="ECO:0000313" key="3">
    <source>
        <dbReference type="Proteomes" id="UP000002058"/>
    </source>
</evidence>
<dbReference type="InParanoid" id="C4JJE9"/>
<feature type="compositionally biased region" description="Basic residues" evidence="1">
    <location>
        <begin position="62"/>
        <end position="71"/>
    </location>
</feature>
<dbReference type="OrthoDB" id="4151048at2759"/>